<accession>A0A0U5EVB7</accession>
<dbReference type="AlphaFoldDB" id="A0A0U5EVB7"/>
<organism evidence="2 3">
    <name type="scientific">Acetobacter senegalensis</name>
    <dbReference type="NCBI Taxonomy" id="446692"/>
    <lineage>
        <taxon>Bacteria</taxon>
        <taxon>Pseudomonadati</taxon>
        <taxon>Pseudomonadota</taxon>
        <taxon>Alphaproteobacteria</taxon>
        <taxon>Acetobacterales</taxon>
        <taxon>Acetobacteraceae</taxon>
        <taxon>Acetobacter</taxon>
    </lineage>
</organism>
<evidence type="ECO:0000256" key="1">
    <source>
        <dbReference type="SAM" id="MobiDB-lite"/>
    </source>
</evidence>
<dbReference type="KEGG" id="asz:ASN_1459"/>
<protein>
    <submittedName>
        <fullName evidence="2">Uncharacterized protein</fullName>
    </submittedName>
</protein>
<keyword evidence="3" id="KW-1185">Reference proteome</keyword>
<evidence type="ECO:0000313" key="3">
    <source>
        <dbReference type="Proteomes" id="UP000056109"/>
    </source>
</evidence>
<name>A0A0U5EVB7_9PROT</name>
<proteinExistence type="predicted"/>
<feature type="compositionally biased region" description="Basic and acidic residues" evidence="1">
    <location>
        <begin position="12"/>
        <end position="23"/>
    </location>
</feature>
<reference evidence="3" key="1">
    <citation type="submission" date="2014-09" db="EMBL/GenBank/DDBJ databases">
        <authorList>
            <person name="Illeghems K.G."/>
        </authorList>
    </citation>
    <scope>NUCLEOTIDE SEQUENCE [LARGE SCALE GENOMIC DNA]</scope>
    <source>
        <strain evidence="3">108B</strain>
    </source>
</reference>
<sequence length="43" mass="4838">MHGITAQPPEGLFEKSADDGWRREGQQIRMTDFSNSLLCNDDA</sequence>
<evidence type="ECO:0000313" key="2">
    <source>
        <dbReference type="EMBL" id="CEF40816.1"/>
    </source>
</evidence>
<gene>
    <name evidence="2" type="ORF">ASN_1459</name>
</gene>
<feature type="region of interest" description="Disordered" evidence="1">
    <location>
        <begin position="1"/>
        <end position="23"/>
    </location>
</feature>
<dbReference type="EMBL" id="LN606600">
    <property type="protein sequence ID" value="CEF40816.1"/>
    <property type="molecule type" value="Genomic_DNA"/>
</dbReference>
<dbReference type="Proteomes" id="UP000056109">
    <property type="component" value="Chromosome I"/>
</dbReference>